<dbReference type="SMART" id="SM00558">
    <property type="entry name" value="JmjC"/>
    <property type="match status" value="1"/>
</dbReference>
<dbReference type="PANTHER" id="PTHR12461:SF105">
    <property type="entry name" value="HYPOXIA-INDUCIBLE FACTOR 1-ALPHA INHIBITOR"/>
    <property type="match status" value="1"/>
</dbReference>
<comment type="caution">
    <text evidence="2">The sequence shown here is derived from an EMBL/GenBank/DDBJ whole genome shotgun (WGS) entry which is preliminary data.</text>
</comment>
<evidence type="ECO:0000259" key="1">
    <source>
        <dbReference type="PROSITE" id="PS51184"/>
    </source>
</evidence>
<dbReference type="Gene3D" id="2.60.120.650">
    <property type="entry name" value="Cupin"/>
    <property type="match status" value="1"/>
</dbReference>
<evidence type="ECO:0000313" key="2">
    <source>
        <dbReference type="EMBL" id="TXE20237.1"/>
    </source>
</evidence>
<organism evidence="2 3">
    <name type="scientific">Psychroserpens burtonensis</name>
    <dbReference type="NCBI Taxonomy" id="49278"/>
    <lineage>
        <taxon>Bacteria</taxon>
        <taxon>Pseudomonadati</taxon>
        <taxon>Bacteroidota</taxon>
        <taxon>Flavobacteriia</taxon>
        <taxon>Flavobacteriales</taxon>
        <taxon>Flavobacteriaceae</taxon>
        <taxon>Psychroserpens</taxon>
    </lineage>
</organism>
<dbReference type="SUPFAM" id="SSF51197">
    <property type="entry name" value="Clavaminate synthase-like"/>
    <property type="match status" value="1"/>
</dbReference>
<keyword evidence="3" id="KW-1185">Reference proteome</keyword>
<sequence>MHNTILSYVQDILNNPLEEIKEIDTITHQNFHNTYTNNNSPVVMTEMMENWPAKTKWDLDFFEKIGKDKQAFISKGNIRQGTTDWEFGDFLSYIKEIKDYKNNKSNAYLSNLSLLKLFPELANDVDFSLVSKYKKHNSTSFWIGPPGTITGWHTDRLNDNILAQVYGKKLVFLVSPDQNSKMPLSDKYEPGSKLCAVSMEDFDENNHKTFKDVKVKYALLEPHSMLFIPKNWWHCVYGIDISISSNNFGHTGIDHFRMKSSEIAKRQLHSLGLYGKNCVCHYYDDNGKRQKR</sequence>
<protein>
    <recommendedName>
        <fullName evidence="1">JmjC domain-containing protein</fullName>
    </recommendedName>
</protein>
<proteinExistence type="predicted"/>
<dbReference type="Proteomes" id="UP000321938">
    <property type="component" value="Unassembled WGS sequence"/>
</dbReference>
<feature type="domain" description="JmjC" evidence="1">
    <location>
        <begin position="107"/>
        <end position="264"/>
    </location>
</feature>
<dbReference type="RefSeq" id="WP_028870988.1">
    <property type="nucleotide sequence ID" value="NZ_VOSB01000001.1"/>
</dbReference>
<name>A0A5C7BBQ6_9FLAO</name>
<dbReference type="OrthoDB" id="2942327at2"/>
<gene>
    <name evidence="2" type="ORF">ES692_00115</name>
</gene>
<dbReference type="STRING" id="1123037.GCA_000425305_00750"/>
<dbReference type="InterPro" id="IPR003347">
    <property type="entry name" value="JmjC_dom"/>
</dbReference>
<dbReference type="PANTHER" id="PTHR12461">
    <property type="entry name" value="HYPOXIA-INDUCIBLE FACTOR 1 ALPHA INHIBITOR-RELATED"/>
    <property type="match status" value="1"/>
</dbReference>
<dbReference type="AlphaFoldDB" id="A0A5C7BBQ6"/>
<accession>A0A5C7BBQ6</accession>
<dbReference type="EMBL" id="VOSB01000001">
    <property type="protein sequence ID" value="TXE20237.1"/>
    <property type="molecule type" value="Genomic_DNA"/>
</dbReference>
<dbReference type="InterPro" id="IPR041667">
    <property type="entry name" value="Cupin_8"/>
</dbReference>
<reference evidence="2 3" key="1">
    <citation type="submission" date="2019-08" db="EMBL/GenBank/DDBJ databases">
        <title>Genome of Psychroserpens burtonensis ACAM 167.</title>
        <authorList>
            <person name="Bowman J.P."/>
        </authorList>
    </citation>
    <scope>NUCLEOTIDE SEQUENCE [LARGE SCALE GENOMIC DNA]</scope>
    <source>
        <strain evidence="2 3">ACAM 167</strain>
    </source>
</reference>
<dbReference type="PROSITE" id="PS51184">
    <property type="entry name" value="JMJC"/>
    <property type="match status" value="1"/>
</dbReference>
<evidence type="ECO:0000313" key="3">
    <source>
        <dbReference type="Proteomes" id="UP000321938"/>
    </source>
</evidence>
<dbReference type="Pfam" id="PF13621">
    <property type="entry name" value="Cupin_8"/>
    <property type="match status" value="1"/>
</dbReference>